<protein>
    <submittedName>
        <fullName evidence="1">Uncharacterized protein</fullName>
    </submittedName>
</protein>
<gene>
    <name evidence="1" type="ORF">SAMN05421743_105217</name>
</gene>
<dbReference type="RefSeq" id="WP_093044406.1">
    <property type="nucleotide sequence ID" value="NZ_FNQR01000005.1"/>
</dbReference>
<proteinExistence type="predicted"/>
<sequence>MRFKSLLNMICEMLEEKETGKDAYNRPVFEYVPLPERALCRLDKLKRRTSSDEYGEDIITETILFLPPESPVKVGMKVSDIRDKHSNIVSADTYLIEDVQPVYKRVILHHFEVALKKE</sequence>
<evidence type="ECO:0000313" key="1">
    <source>
        <dbReference type="EMBL" id="SEA53819.1"/>
    </source>
</evidence>
<dbReference type="EMBL" id="FNQR01000005">
    <property type="protein sequence ID" value="SEA53819.1"/>
    <property type="molecule type" value="Genomic_DNA"/>
</dbReference>
<evidence type="ECO:0000313" key="2">
    <source>
        <dbReference type="Proteomes" id="UP000198584"/>
    </source>
</evidence>
<keyword evidence="2" id="KW-1185">Reference proteome</keyword>
<organism evidence="1 2">
    <name type="scientific">Thalassobacillus cyri</name>
    <dbReference type="NCBI Taxonomy" id="571932"/>
    <lineage>
        <taxon>Bacteria</taxon>
        <taxon>Bacillati</taxon>
        <taxon>Bacillota</taxon>
        <taxon>Bacilli</taxon>
        <taxon>Bacillales</taxon>
        <taxon>Bacillaceae</taxon>
        <taxon>Thalassobacillus</taxon>
    </lineage>
</organism>
<dbReference type="Proteomes" id="UP000198584">
    <property type="component" value="Unassembled WGS sequence"/>
</dbReference>
<dbReference type="STRING" id="571932.SAMN05421743_105217"/>
<name>A0A1H4C0E7_9BACI</name>
<dbReference type="AlphaFoldDB" id="A0A1H4C0E7"/>
<reference evidence="1 2" key="1">
    <citation type="submission" date="2016-10" db="EMBL/GenBank/DDBJ databases">
        <authorList>
            <person name="de Groot N.N."/>
        </authorList>
    </citation>
    <scope>NUCLEOTIDE SEQUENCE [LARGE SCALE GENOMIC DNA]</scope>
    <source>
        <strain evidence="1 2">CCM7597</strain>
    </source>
</reference>
<accession>A0A1H4C0E7</accession>